<evidence type="ECO:0000256" key="5">
    <source>
        <dbReference type="SAM" id="SignalP"/>
    </source>
</evidence>
<dbReference type="RefSeq" id="WP_108404418.1">
    <property type="nucleotide sequence ID" value="NZ_CP026948.1"/>
</dbReference>
<dbReference type="GO" id="GO:1901982">
    <property type="term" value="F:maltose binding"/>
    <property type="evidence" value="ECO:0007669"/>
    <property type="project" value="TreeGrafter"/>
</dbReference>
<feature type="compositionally biased region" description="Polar residues" evidence="4">
    <location>
        <begin position="30"/>
        <end position="41"/>
    </location>
</feature>
<sequence>MNTPSLARPRRRWSLMAAATLTVAALVSGCQSSPTSDTAGTAPSPDEKGGVALSQWYHEYGEPGVKKAVEGYAADYPDAEVKVQWTPGDYGSVLGSSLLTDDAPDVFEFEQGGSLDMIRSGQLADLTDIVEPVKDQFNESVIKRFEHDGKFYAVPQAIDMQVLYYRPSLLKEAGVDVPKTFDELVAAAQAVDKKGTAGGFFAGNDAGVGVLGTILLWASGNEQLNNDRTDVAFLNEDFYRALESYRDFVKSGAVVRGASNDWSSPDAFINGEAAFQWTGLWALPEVEEALGDDFGVIAFPAIGANGRPVVPFGAFGASVNAKSENVEEAKKYVKWLWVDQEDKQLDFATAYGTHIPAKDALADRSDTLSSGPGADAVRFVKENGVTNDIMWSGTLGESFNAAVSNVVLKDADPRSEFSGFEKQAREELGKLQQ</sequence>
<keyword evidence="3 5" id="KW-0732">Signal</keyword>
<dbReference type="EMBL" id="CP026948">
    <property type="protein sequence ID" value="AWB84409.1"/>
    <property type="molecule type" value="Genomic_DNA"/>
</dbReference>
<dbReference type="Gene3D" id="3.40.190.10">
    <property type="entry name" value="Periplasmic binding protein-like II"/>
    <property type="match status" value="1"/>
</dbReference>
<dbReference type="OrthoDB" id="3495561at2"/>
<feature type="region of interest" description="Disordered" evidence="4">
    <location>
        <begin position="30"/>
        <end position="50"/>
    </location>
</feature>
<dbReference type="PANTHER" id="PTHR30061:SF50">
    <property type="entry name" value="MALTOSE_MALTODEXTRIN-BINDING PERIPLASMIC PROTEIN"/>
    <property type="match status" value="1"/>
</dbReference>
<accession>A0A2S0WF68</accession>
<dbReference type="PANTHER" id="PTHR30061">
    <property type="entry name" value="MALTOSE-BINDING PERIPLASMIC PROTEIN"/>
    <property type="match status" value="1"/>
</dbReference>
<dbReference type="KEGG" id="clia:C3E79_07870"/>
<dbReference type="CDD" id="cd13585">
    <property type="entry name" value="PBP2_TMBP_like"/>
    <property type="match status" value="1"/>
</dbReference>
<organism evidence="6 7">
    <name type="scientific">Corynebacterium liangguodongii</name>
    <dbReference type="NCBI Taxonomy" id="2079535"/>
    <lineage>
        <taxon>Bacteria</taxon>
        <taxon>Bacillati</taxon>
        <taxon>Actinomycetota</taxon>
        <taxon>Actinomycetes</taxon>
        <taxon>Mycobacteriales</taxon>
        <taxon>Corynebacteriaceae</taxon>
        <taxon>Corynebacterium</taxon>
    </lineage>
</organism>
<proteinExistence type="inferred from homology"/>
<protein>
    <submittedName>
        <fullName evidence="6">ABC transporter substrate-binding protein</fullName>
    </submittedName>
</protein>
<dbReference type="SUPFAM" id="SSF53850">
    <property type="entry name" value="Periplasmic binding protein-like II"/>
    <property type="match status" value="1"/>
</dbReference>
<dbReference type="GO" id="GO:0015768">
    <property type="term" value="P:maltose transport"/>
    <property type="evidence" value="ECO:0007669"/>
    <property type="project" value="TreeGrafter"/>
</dbReference>
<reference evidence="7" key="1">
    <citation type="submission" date="2018-01" db="EMBL/GenBank/DDBJ databases">
        <authorList>
            <person name="Li J."/>
        </authorList>
    </citation>
    <scope>NUCLEOTIDE SEQUENCE [LARGE SCALE GENOMIC DNA]</scope>
    <source>
        <strain evidence="7">2184</strain>
    </source>
</reference>
<dbReference type="Pfam" id="PF01547">
    <property type="entry name" value="SBP_bac_1"/>
    <property type="match status" value="1"/>
</dbReference>
<keyword evidence="2" id="KW-0813">Transport</keyword>
<keyword evidence="7" id="KW-1185">Reference proteome</keyword>
<feature type="chain" id="PRO_5043613133" evidence="5">
    <location>
        <begin position="33"/>
        <end position="433"/>
    </location>
</feature>
<dbReference type="GO" id="GO:0055052">
    <property type="term" value="C:ATP-binding cassette (ABC) transporter complex, substrate-binding subunit-containing"/>
    <property type="evidence" value="ECO:0007669"/>
    <property type="project" value="TreeGrafter"/>
</dbReference>
<dbReference type="AlphaFoldDB" id="A0A2S0WF68"/>
<evidence type="ECO:0000256" key="2">
    <source>
        <dbReference type="ARBA" id="ARBA00022448"/>
    </source>
</evidence>
<evidence type="ECO:0000256" key="3">
    <source>
        <dbReference type="ARBA" id="ARBA00022729"/>
    </source>
</evidence>
<evidence type="ECO:0000256" key="1">
    <source>
        <dbReference type="ARBA" id="ARBA00008520"/>
    </source>
</evidence>
<comment type="similarity">
    <text evidence="1">Belongs to the bacterial solute-binding protein 1 family.</text>
</comment>
<dbReference type="GO" id="GO:0042956">
    <property type="term" value="P:maltodextrin transmembrane transport"/>
    <property type="evidence" value="ECO:0007669"/>
    <property type="project" value="TreeGrafter"/>
</dbReference>
<gene>
    <name evidence="6" type="ORF">C3E79_07870</name>
</gene>
<evidence type="ECO:0000256" key="4">
    <source>
        <dbReference type="SAM" id="MobiDB-lite"/>
    </source>
</evidence>
<name>A0A2S0WF68_9CORY</name>
<evidence type="ECO:0000313" key="7">
    <source>
        <dbReference type="Proteomes" id="UP000244754"/>
    </source>
</evidence>
<evidence type="ECO:0000313" key="6">
    <source>
        <dbReference type="EMBL" id="AWB84409.1"/>
    </source>
</evidence>
<dbReference type="Proteomes" id="UP000244754">
    <property type="component" value="Chromosome"/>
</dbReference>
<dbReference type="InterPro" id="IPR006059">
    <property type="entry name" value="SBP"/>
</dbReference>
<feature type="signal peptide" evidence="5">
    <location>
        <begin position="1"/>
        <end position="32"/>
    </location>
</feature>